<name>A0A2K8T0G9_9NOSO</name>
<protein>
    <submittedName>
        <fullName evidence="2">Uncharacterized protein</fullName>
    </submittedName>
</protein>
<reference evidence="2 3" key="1">
    <citation type="submission" date="2017-11" db="EMBL/GenBank/DDBJ databases">
        <title>Complete genome of a free-living desiccation-tolerant cyanobacterium and its photosynthetic adaptation to extreme terrestrial habitat.</title>
        <authorList>
            <person name="Shang J."/>
        </authorList>
    </citation>
    <scope>NUCLEOTIDE SEQUENCE [LARGE SCALE GENOMIC DNA]</scope>
    <source>
        <strain evidence="2 3">CCNUN1</strain>
    </source>
</reference>
<dbReference type="AlphaFoldDB" id="A0A2K8T0G9"/>
<gene>
    <name evidence="2" type="ORF">COO91_06522</name>
</gene>
<keyword evidence="3" id="KW-1185">Reference proteome</keyword>
<proteinExistence type="predicted"/>
<sequence>MSSGSSGRYQSRLFNFVHQQSRRVTQQWEHTFRHLQVATKWGVEVLLYPVYLLFQSSESSGKTLQTKEPQTRLKLQPNDTDFQPEIPNVDSPIQHVLEAVNYLSSNEAVYTPKKTVESFKPLAFLGVLRLKFADNKSTNNANFTQLSNITENQSGSLNPLRLNNALNQHLPVVRGIATSLIDHSLVLVTADNEILDILTPQQQAKLEDRIINEVANYWKSWRLIIAKKETELLPQIDRLLAKLTDGNTAKTEFLAEGIPKDLLNTDKLLAFLDIALAKLESNALVPVQERSQEIVKVAQTQLNIFLYGKEQLAARGEITANTDGLETHTLDLQALIEAALNYFFGVGNRKTLESTTSNERCLATSRFASTQGKLLSSRFRKFLSKSSQLQNQDLTDAPWLTWNDLFGDTETIAQKPVTLSGTTNPALASSLSAEHFPQNHLTVKQPKLGSGLARRSQKTSGKVASRKQTRTSISQSKSESQKGEILHQQFHQNSQVEAQPNWIETKATSIGYEKHPLEQLLEWVDYVMLWLEERFVRIFQSLRQLWQGK</sequence>
<evidence type="ECO:0000313" key="3">
    <source>
        <dbReference type="Proteomes" id="UP000232003"/>
    </source>
</evidence>
<dbReference type="EMBL" id="CP024785">
    <property type="protein sequence ID" value="AUB40505.1"/>
    <property type="molecule type" value="Genomic_DNA"/>
</dbReference>
<dbReference type="OrthoDB" id="502220at2"/>
<feature type="region of interest" description="Disordered" evidence="1">
    <location>
        <begin position="443"/>
        <end position="483"/>
    </location>
</feature>
<dbReference type="Proteomes" id="UP000232003">
    <property type="component" value="Chromosome"/>
</dbReference>
<organism evidence="2 3">
    <name type="scientific">Nostoc flagelliforme CCNUN1</name>
    <dbReference type="NCBI Taxonomy" id="2038116"/>
    <lineage>
        <taxon>Bacteria</taxon>
        <taxon>Bacillati</taxon>
        <taxon>Cyanobacteriota</taxon>
        <taxon>Cyanophyceae</taxon>
        <taxon>Nostocales</taxon>
        <taxon>Nostocaceae</taxon>
        <taxon>Nostoc</taxon>
    </lineage>
</organism>
<dbReference type="RefSeq" id="WP_100901203.1">
    <property type="nucleotide sequence ID" value="NZ_CAWNNC010000001.1"/>
</dbReference>
<dbReference type="KEGG" id="nfl:COO91_06522"/>
<evidence type="ECO:0000313" key="2">
    <source>
        <dbReference type="EMBL" id="AUB40505.1"/>
    </source>
</evidence>
<evidence type="ECO:0000256" key="1">
    <source>
        <dbReference type="SAM" id="MobiDB-lite"/>
    </source>
</evidence>
<accession>A0A2K8T0G9</accession>